<dbReference type="GO" id="GO:0046872">
    <property type="term" value="F:metal ion binding"/>
    <property type="evidence" value="ECO:0007669"/>
    <property type="project" value="UniProtKB-KW"/>
</dbReference>
<dbReference type="EMBL" id="CP116968">
    <property type="protein sequence ID" value="WNM63847.1"/>
    <property type="molecule type" value="Genomic_DNA"/>
</dbReference>
<dbReference type="GO" id="GO:0009055">
    <property type="term" value="F:electron transfer activity"/>
    <property type="evidence" value="ECO:0007669"/>
    <property type="project" value="InterPro"/>
</dbReference>
<evidence type="ECO:0000256" key="1">
    <source>
        <dbReference type="ARBA" id="ARBA00022617"/>
    </source>
</evidence>
<keyword evidence="6" id="KW-0472">Membrane</keyword>
<evidence type="ECO:0000256" key="3">
    <source>
        <dbReference type="ARBA" id="ARBA00023004"/>
    </source>
</evidence>
<keyword evidence="6" id="KW-1133">Transmembrane helix</keyword>
<sequence>MKKKPKSSQFVGSRETFLIFIVVACGIMATISVNLFNQSPSDPSEARVGESTNPEQPKSPSAKVPSVELTDVPLATGTEPLEKLFVQSGCAVCHTIPGIAPALGREGPRLILGTNGPLRLADPQYQGTATTVREYVQESILNPGAYVVPGYSDRVMPRWYGKRLNALALDRMAEYLESVKE</sequence>
<feature type="compositionally biased region" description="Polar residues" evidence="5">
    <location>
        <begin position="50"/>
        <end position="59"/>
    </location>
</feature>
<dbReference type="PROSITE" id="PS51007">
    <property type="entry name" value="CYTC"/>
    <property type="match status" value="1"/>
</dbReference>
<dbReference type="GO" id="GO:0020037">
    <property type="term" value="F:heme binding"/>
    <property type="evidence" value="ECO:0007669"/>
    <property type="project" value="InterPro"/>
</dbReference>
<proteinExistence type="predicted"/>
<reference evidence="8 9" key="1">
    <citation type="submission" date="2023-01" db="EMBL/GenBank/DDBJ databases">
        <title>Cultivation and genomic characterization of new, ubiquitous marine nitrite-oxidizing bacteria from the Nitrospirales.</title>
        <authorList>
            <person name="Mueller A.J."/>
            <person name="Daebeler A."/>
            <person name="Herbold C.W."/>
            <person name="Kirkegaard R.H."/>
            <person name="Daims H."/>
        </authorList>
    </citation>
    <scope>NUCLEOTIDE SEQUENCE [LARGE SCALE GENOMIC DNA]</scope>
    <source>
        <strain evidence="8 9">DK</strain>
    </source>
</reference>
<feature type="transmembrane region" description="Helical" evidence="6">
    <location>
        <begin position="16"/>
        <end position="36"/>
    </location>
</feature>
<accession>A0AA96GM57</accession>
<dbReference type="InterPro" id="IPR009056">
    <property type="entry name" value="Cyt_c-like_dom"/>
</dbReference>
<evidence type="ECO:0000256" key="5">
    <source>
        <dbReference type="SAM" id="MobiDB-lite"/>
    </source>
</evidence>
<organism evidence="8 9">
    <name type="scientific">Candidatus Nitrospira neomarina</name>
    <dbReference type="NCBI Taxonomy" id="3020899"/>
    <lineage>
        <taxon>Bacteria</taxon>
        <taxon>Pseudomonadati</taxon>
        <taxon>Nitrospirota</taxon>
        <taxon>Nitrospiria</taxon>
        <taxon>Nitrospirales</taxon>
        <taxon>Nitrospiraceae</taxon>
        <taxon>Nitrospira</taxon>
    </lineage>
</organism>
<keyword evidence="6" id="KW-0812">Transmembrane</keyword>
<protein>
    <recommendedName>
        <fullName evidence="7">Cytochrome c domain-containing protein</fullName>
    </recommendedName>
</protein>
<evidence type="ECO:0000256" key="4">
    <source>
        <dbReference type="PROSITE-ProRule" id="PRU00433"/>
    </source>
</evidence>
<keyword evidence="9" id="KW-1185">Reference proteome</keyword>
<dbReference type="KEGG" id="nneo:PQG83_08850"/>
<evidence type="ECO:0000256" key="2">
    <source>
        <dbReference type="ARBA" id="ARBA00022723"/>
    </source>
</evidence>
<keyword evidence="3 4" id="KW-0408">Iron</keyword>
<gene>
    <name evidence="8" type="ORF">PQG83_08850</name>
</gene>
<name>A0AA96GM57_9BACT</name>
<feature type="region of interest" description="Disordered" evidence="5">
    <location>
        <begin position="39"/>
        <end position="67"/>
    </location>
</feature>
<dbReference type="RefSeq" id="WP_312748600.1">
    <property type="nucleotide sequence ID" value="NZ_CP116968.1"/>
</dbReference>
<dbReference type="Gene3D" id="1.10.760.10">
    <property type="entry name" value="Cytochrome c-like domain"/>
    <property type="match status" value="1"/>
</dbReference>
<evidence type="ECO:0000259" key="7">
    <source>
        <dbReference type="PROSITE" id="PS51007"/>
    </source>
</evidence>
<evidence type="ECO:0000256" key="6">
    <source>
        <dbReference type="SAM" id="Phobius"/>
    </source>
</evidence>
<dbReference type="AlphaFoldDB" id="A0AA96GM57"/>
<feature type="domain" description="Cytochrome c" evidence="7">
    <location>
        <begin position="76"/>
        <end position="180"/>
    </location>
</feature>
<evidence type="ECO:0000313" key="9">
    <source>
        <dbReference type="Proteomes" id="UP001302494"/>
    </source>
</evidence>
<dbReference type="InterPro" id="IPR036909">
    <property type="entry name" value="Cyt_c-like_dom_sf"/>
</dbReference>
<keyword evidence="1 4" id="KW-0349">Heme</keyword>
<keyword evidence="2 4" id="KW-0479">Metal-binding</keyword>
<dbReference type="SUPFAM" id="SSF46626">
    <property type="entry name" value="Cytochrome c"/>
    <property type="match status" value="1"/>
</dbReference>
<dbReference type="Proteomes" id="UP001302494">
    <property type="component" value="Chromosome"/>
</dbReference>
<evidence type="ECO:0000313" key="8">
    <source>
        <dbReference type="EMBL" id="WNM63847.1"/>
    </source>
</evidence>